<dbReference type="Proteomes" id="UP000199502">
    <property type="component" value="Unassembled WGS sequence"/>
</dbReference>
<dbReference type="EMBL" id="FMVT01000004">
    <property type="protein sequence ID" value="SCY34991.1"/>
    <property type="molecule type" value="Genomic_DNA"/>
</dbReference>
<organism evidence="1 2">
    <name type="scientific">Paracoccus tibetensis</name>
    <dbReference type="NCBI Taxonomy" id="336292"/>
    <lineage>
        <taxon>Bacteria</taxon>
        <taxon>Pseudomonadati</taxon>
        <taxon>Pseudomonadota</taxon>
        <taxon>Alphaproteobacteria</taxon>
        <taxon>Rhodobacterales</taxon>
        <taxon>Paracoccaceae</taxon>
        <taxon>Paracoccus</taxon>
    </lineage>
</organism>
<dbReference type="OrthoDB" id="1898893at2"/>
<name>A0A1G5F7B0_9RHOB</name>
<evidence type="ECO:0000313" key="1">
    <source>
        <dbReference type="EMBL" id="SCY34991.1"/>
    </source>
</evidence>
<dbReference type="AlphaFoldDB" id="A0A1G5F7B0"/>
<sequence length="423" mass="48858">MNNDIEYVDSLPGTGKTHSYLDNMKSRPDEKFIYLSPLLDEVETRIQDHIPEGNFKSPEGKNKTDDVLKLLEDGENIACTHALFERFDERHWRAIEDQGYELVCDEEVSAIKRYKCKNRDVEHLVEYGEVEVLEPCGKISLLKPLSHFVGGSFEAIAREAAKGTLYRSKCKAGQIGYLVTQLPIDLFLAPKKTTILTYNFKGSMLDKFLELHSISAQQKFIPLRKSNEEVIANLRSLINFKSTRAIEALSKYSLNWNWYNGARQDQLGQVGRAIRSVRELLKNDDSRMIVTLPKDNAGRGSRCVIRDRDRPILHLDKNGNPRPNKIDCFLAAKTRATNKYADRDVVVHLYDRNPNMDVERYFNSYGMTLDRDQFALSEMIQFIFRSAVRNGKPMDLYIASTRMKQLFENWLHQQEEEILDYAI</sequence>
<accession>A0A1G5F7B0</accession>
<proteinExistence type="predicted"/>
<dbReference type="RefSeq" id="WP_139165906.1">
    <property type="nucleotide sequence ID" value="NZ_FMVT01000004.1"/>
</dbReference>
<gene>
    <name evidence="1" type="ORF">SAMN05660710_01279</name>
</gene>
<evidence type="ECO:0000313" key="2">
    <source>
        <dbReference type="Proteomes" id="UP000199502"/>
    </source>
</evidence>
<protein>
    <submittedName>
        <fullName evidence="1">Quinolinate synthetase</fullName>
    </submittedName>
</protein>
<keyword evidence="2" id="KW-1185">Reference proteome</keyword>
<reference evidence="1 2" key="1">
    <citation type="submission" date="2016-10" db="EMBL/GenBank/DDBJ databases">
        <authorList>
            <person name="de Groot N.N."/>
        </authorList>
    </citation>
    <scope>NUCLEOTIDE SEQUENCE [LARGE SCALE GENOMIC DNA]</scope>
    <source>
        <strain evidence="1 2">CGMCC 1.8925</strain>
    </source>
</reference>